<organism evidence="2 3">
    <name type="scientific">Tulasnella calospora MUT 4182</name>
    <dbReference type="NCBI Taxonomy" id="1051891"/>
    <lineage>
        <taxon>Eukaryota</taxon>
        <taxon>Fungi</taxon>
        <taxon>Dikarya</taxon>
        <taxon>Basidiomycota</taxon>
        <taxon>Agaricomycotina</taxon>
        <taxon>Agaricomycetes</taxon>
        <taxon>Cantharellales</taxon>
        <taxon>Tulasnellaceae</taxon>
        <taxon>Tulasnella</taxon>
    </lineage>
</organism>
<proteinExistence type="predicted"/>
<feature type="non-terminal residue" evidence="2">
    <location>
        <position position="323"/>
    </location>
</feature>
<dbReference type="SUPFAM" id="SSF81383">
    <property type="entry name" value="F-box domain"/>
    <property type="match status" value="1"/>
</dbReference>
<dbReference type="PANTHER" id="PTHR38926:SF5">
    <property type="entry name" value="F-BOX AND LEUCINE-RICH REPEAT PROTEIN 6"/>
    <property type="match status" value="1"/>
</dbReference>
<dbReference type="Gene3D" id="3.80.10.10">
    <property type="entry name" value="Ribonuclease Inhibitor"/>
    <property type="match status" value="1"/>
</dbReference>
<dbReference type="HOGENOM" id="CLU_034965_0_0_1"/>
<dbReference type="SUPFAM" id="SSF52058">
    <property type="entry name" value="L domain-like"/>
    <property type="match status" value="1"/>
</dbReference>
<dbReference type="Pfam" id="PF12937">
    <property type="entry name" value="F-box-like"/>
    <property type="match status" value="1"/>
</dbReference>
<dbReference type="Proteomes" id="UP000054248">
    <property type="component" value="Unassembled WGS sequence"/>
</dbReference>
<dbReference type="OrthoDB" id="2844974at2759"/>
<gene>
    <name evidence="2" type="ORF">M407DRAFT_22568</name>
</gene>
<sequence>MSIPRRGVNGLPLPTELLCDIFRLAIDTATPRRDRCRLALVCHQWWECVEGSALLWTDISASDGPTYVRRALEKSQGAMIDLHCPDYRGADMNLEAFLVEAGPHIARWHSLVAVVLSSSPSSESALAPLAAAQPPRLESLGLIQVDPIHILSQNVITLFGGAPAPSTLQDLTLYRFQVAVEPLSLSGLVSLYLTDVVTISTPQLFEILRGSPLLETLGLADNPGLEAIGSQPSTIQPIELAKLDSISLSWLDNAGLNSILSNIRIPNCCSLSICCDVRRISARSILFTSAITHILHKTIPTTDLPSSTIIVDVDEDYDCTIQF</sequence>
<protein>
    <recommendedName>
        <fullName evidence="1">F-box domain-containing protein</fullName>
    </recommendedName>
</protein>
<dbReference type="Gene3D" id="1.20.1280.50">
    <property type="match status" value="1"/>
</dbReference>
<keyword evidence="3" id="KW-1185">Reference proteome</keyword>
<dbReference type="PANTHER" id="PTHR38926">
    <property type="entry name" value="F-BOX DOMAIN CONTAINING PROTEIN, EXPRESSED"/>
    <property type="match status" value="1"/>
</dbReference>
<dbReference type="InterPro" id="IPR001810">
    <property type="entry name" value="F-box_dom"/>
</dbReference>
<evidence type="ECO:0000259" key="1">
    <source>
        <dbReference type="Pfam" id="PF12937"/>
    </source>
</evidence>
<dbReference type="InterPro" id="IPR032675">
    <property type="entry name" value="LRR_dom_sf"/>
</dbReference>
<accession>A0A0C3M3J5</accession>
<reference evidence="2 3" key="1">
    <citation type="submission" date="2014-04" db="EMBL/GenBank/DDBJ databases">
        <authorList>
            <consortium name="DOE Joint Genome Institute"/>
            <person name="Kuo A."/>
            <person name="Girlanda M."/>
            <person name="Perotto S."/>
            <person name="Kohler A."/>
            <person name="Nagy L.G."/>
            <person name="Floudas D."/>
            <person name="Copeland A."/>
            <person name="Barry K.W."/>
            <person name="Cichocki N."/>
            <person name="Veneault-Fourrey C."/>
            <person name="LaButti K."/>
            <person name="Lindquist E.A."/>
            <person name="Lipzen A."/>
            <person name="Lundell T."/>
            <person name="Morin E."/>
            <person name="Murat C."/>
            <person name="Sun H."/>
            <person name="Tunlid A."/>
            <person name="Henrissat B."/>
            <person name="Grigoriev I.V."/>
            <person name="Hibbett D.S."/>
            <person name="Martin F."/>
            <person name="Nordberg H.P."/>
            <person name="Cantor M.N."/>
            <person name="Hua S.X."/>
        </authorList>
    </citation>
    <scope>NUCLEOTIDE SEQUENCE [LARGE SCALE GENOMIC DNA]</scope>
    <source>
        <strain evidence="2 3">MUT 4182</strain>
    </source>
</reference>
<dbReference type="EMBL" id="KN822997">
    <property type="protein sequence ID" value="KIO28237.1"/>
    <property type="molecule type" value="Genomic_DNA"/>
</dbReference>
<name>A0A0C3M3J5_9AGAM</name>
<feature type="domain" description="F-box" evidence="1">
    <location>
        <begin position="13"/>
        <end position="60"/>
    </location>
</feature>
<evidence type="ECO:0000313" key="3">
    <source>
        <dbReference type="Proteomes" id="UP000054248"/>
    </source>
</evidence>
<reference evidence="3" key="2">
    <citation type="submission" date="2015-01" db="EMBL/GenBank/DDBJ databases">
        <title>Evolutionary Origins and Diversification of the Mycorrhizal Mutualists.</title>
        <authorList>
            <consortium name="DOE Joint Genome Institute"/>
            <consortium name="Mycorrhizal Genomics Consortium"/>
            <person name="Kohler A."/>
            <person name="Kuo A."/>
            <person name="Nagy L.G."/>
            <person name="Floudas D."/>
            <person name="Copeland A."/>
            <person name="Barry K.W."/>
            <person name="Cichocki N."/>
            <person name="Veneault-Fourrey C."/>
            <person name="LaButti K."/>
            <person name="Lindquist E.A."/>
            <person name="Lipzen A."/>
            <person name="Lundell T."/>
            <person name="Morin E."/>
            <person name="Murat C."/>
            <person name="Riley R."/>
            <person name="Ohm R."/>
            <person name="Sun H."/>
            <person name="Tunlid A."/>
            <person name="Henrissat B."/>
            <person name="Grigoriev I.V."/>
            <person name="Hibbett D.S."/>
            <person name="Martin F."/>
        </authorList>
    </citation>
    <scope>NUCLEOTIDE SEQUENCE [LARGE SCALE GENOMIC DNA]</scope>
    <source>
        <strain evidence="3">MUT 4182</strain>
    </source>
</reference>
<dbReference type="InterPro" id="IPR036047">
    <property type="entry name" value="F-box-like_dom_sf"/>
</dbReference>
<evidence type="ECO:0000313" key="2">
    <source>
        <dbReference type="EMBL" id="KIO28237.1"/>
    </source>
</evidence>
<dbReference type="AlphaFoldDB" id="A0A0C3M3J5"/>